<evidence type="ECO:0000313" key="2">
    <source>
        <dbReference type="Proteomes" id="UP001629462"/>
    </source>
</evidence>
<dbReference type="InterPro" id="IPR009962">
    <property type="entry name" value="DUF1488"/>
</dbReference>
<organism evidence="1 2">
    <name type="scientific">Caballeronia jiangsuensis</name>
    <dbReference type="NCBI Taxonomy" id="1458357"/>
    <lineage>
        <taxon>Bacteria</taxon>
        <taxon>Pseudomonadati</taxon>
        <taxon>Pseudomonadota</taxon>
        <taxon>Betaproteobacteria</taxon>
        <taxon>Burkholderiales</taxon>
        <taxon>Burkholderiaceae</taxon>
        <taxon>Caballeronia</taxon>
    </lineage>
</organism>
<comment type="caution">
    <text evidence="1">The sequence shown here is derived from an EMBL/GenBank/DDBJ whole genome shotgun (WGS) entry which is preliminary data.</text>
</comment>
<gene>
    <name evidence="1" type="ORF">PQR08_37395</name>
</gene>
<sequence>MKAPPPEPLISADKRSLTFIMHWRAQPVTCVVSRAALEAYFWLAPSADDARTLKVFRDGFGRIHAIAERKLLAHPSKHLELTATDFAKG</sequence>
<dbReference type="SUPFAM" id="SSF160272">
    <property type="entry name" value="Shew3726-like"/>
    <property type="match status" value="1"/>
</dbReference>
<dbReference type="Proteomes" id="UP001629462">
    <property type="component" value="Unassembled WGS sequence"/>
</dbReference>
<evidence type="ECO:0000313" key="1">
    <source>
        <dbReference type="EMBL" id="MFM0523103.1"/>
    </source>
</evidence>
<dbReference type="Pfam" id="PF07369">
    <property type="entry name" value="DUF1488"/>
    <property type="match status" value="1"/>
</dbReference>
<dbReference type="EMBL" id="JAQQDB010000071">
    <property type="protein sequence ID" value="MFM0523103.1"/>
    <property type="molecule type" value="Genomic_DNA"/>
</dbReference>
<proteinExistence type="predicted"/>
<name>A0ABW9D104_9BURK</name>
<accession>A0ABW9D104</accession>
<dbReference type="InterPro" id="IPR036692">
    <property type="entry name" value="Shew3726-like_sf"/>
</dbReference>
<dbReference type="RefSeq" id="WP_250487467.1">
    <property type="nucleotide sequence ID" value="NZ_JAQQDB010000071.1"/>
</dbReference>
<keyword evidence="2" id="KW-1185">Reference proteome</keyword>
<protein>
    <submittedName>
        <fullName evidence="1">DUF1488 family protein</fullName>
    </submittedName>
</protein>
<reference evidence="1 2" key="1">
    <citation type="journal article" date="2024" name="Chem. Sci.">
        <title>Discovery of megapolipeptins by genome mining of a Burkholderiales bacteria collection.</title>
        <authorList>
            <person name="Paulo B.S."/>
            <person name="Recchia M.J.J."/>
            <person name="Lee S."/>
            <person name="Fergusson C.H."/>
            <person name="Romanowski S.B."/>
            <person name="Hernandez A."/>
            <person name="Krull N."/>
            <person name="Liu D.Y."/>
            <person name="Cavanagh H."/>
            <person name="Bos A."/>
            <person name="Gray C.A."/>
            <person name="Murphy B.T."/>
            <person name="Linington R.G."/>
            <person name="Eustaquio A.S."/>
        </authorList>
    </citation>
    <scope>NUCLEOTIDE SEQUENCE [LARGE SCALE GENOMIC DNA]</scope>
    <source>
        <strain evidence="1 2">RL17-374-BIF-D</strain>
    </source>
</reference>